<proteinExistence type="inferred from homology"/>
<name>A0AAN2K7J9_ENTAG</name>
<dbReference type="InterPro" id="IPR017932">
    <property type="entry name" value="GATase_2_dom"/>
</dbReference>
<dbReference type="Pfam" id="PF00733">
    <property type="entry name" value="Asn_synthase"/>
    <property type="match status" value="1"/>
</dbReference>
<dbReference type="InterPro" id="IPR001962">
    <property type="entry name" value="Asn_synthase"/>
</dbReference>
<evidence type="ECO:0000256" key="10">
    <source>
        <dbReference type="PIRSR" id="PIRSR001589-3"/>
    </source>
</evidence>
<evidence type="ECO:0000259" key="11">
    <source>
        <dbReference type="PROSITE" id="PS51278"/>
    </source>
</evidence>
<dbReference type="CDD" id="cd01991">
    <property type="entry name" value="Asn_synthase_B_C"/>
    <property type="match status" value="1"/>
</dbReference>
<comment type="similarity">
    <text evidence="2">Belongs to the asparagine synthetase family.</text>
</comment>
<dbReference type="PANTHER" id="PTHR43284">
    <property type="entry name" value="ASPARAGINE SYNTHETASE (GLUTAMINE-HYDROLYZING)"/>
    <property type="match status" value="1"/>
</dbReference>
<sequence>MCGIAGVINYHRQPTQPSLLASMLASLKHRGPDQEGVYHQGHVGIGMRRLKIIALDNGAQPCYSNDGRYVLVFNGEIYNYRLLRAELIAQGFRFETESDAEVIVNLYQRDGEAFYQRLDGMFALAIYDRIDDTLLLARDPAGKKPLFYALHDGVVSFSSELNSLLKDQRIPRHIDPVALDYYLRFRVVPGDRCIFQNISKVPAGGGVSFALGKESRQHYWRVAYQPEPDEKPLEQWVDEIDEYLNRAISKRLMAEVPIGTMLSGGLDSSLITAIACKQSRHKLKTFAVGFNESAFSELEYSRRLAKDLGTEHHDFIITPGEAFDAAHDLVKHFGEPFAFPSSIASHFMYRLARQHVAVVLGGDGADELFGGYARYSLVANFPHLPAEHKLPRKVDLLNKTWRADEFPEFYHALLTDGVGGQLRQQLYSRSMALRLAEEGSVAQVRSYRDELTMHSDPLSAAMEYDFNHWMQEAQMVKVDIASMANSLEVRAPFLDRQIVGFGSRLPGQLKLHAGKEKYLLQCLAKRYLPDYIVDRKKQELAVPLEQWMVSSMKTLIIDTLTSEQALSRGYFNPDKLRQFVREFDGSHSYALWTMYMLEKWHQQFFDN</sequence>
<dbReference type="Pfam" id="PF13537">
    <property type="entry name" value="GATase_7"/>
    <property type="match status" value="1"/>
</dbReference>
<keyword evidence="5 9" id="KW-0067">ATP-binding</keyword>
<keyword evidence="6 8" id="KW-0315">Glutamine amidotransferase</keyword>
<dbReference type="SUPFAM" id="SSF52402">
    <property type="entry name" value="Adenine nucleotide alpha hydrolases-like"/>
    <property type="match status" value="1"/>
</dbReference>
<dbReference type="Gene3D" id="3.40.50.620">
    <property type="entry name" value="HUPs"/>
    <property type="match status" value="1"/>
</dbReference>
<geneLocation type="plasmid" evidence="12 13">
    <name>P4</name>
</geneLocation>
<dbReference type="InterPro" id="IPR006426">
    <property type="entry name" value="Asn_synth_AEB"/>
</dbReference>
<dbReference type="GO" id="GO:0005829">
    <property type="term" value="C:cytosol"/>
    <property type="evidence" value="ECO:0007669"/>
    <property type="project" value="TreeGrafter"/>
</dbReference>
<dbReference type="PIRSF" id="PIRSF001589">
    <property type="entry name" value="Asn_synthetase_glu-h"/>
    <property type="match status" value="1"/>
</dbReference>
<evidence type="ECO:0000256" key="6">
    <source>
        <dbReference type="ARBA" id="ARBA00022962"/>
    </source>
</evidence>
<keyword evidence="8" id="KW-0028">Amino-acid biosynthesis</keyword>
<dbReference type="AlphaFoldDB" id="A0AAN2K7J9"/>
<keyword evidence="4 9" id="KW-0547">Nucleotide-binding</keyword>
<keyword evidence="8" id="KW-0061">Asparagine biosynthesis</keyword>
<evidence type="ECO:0000256" key="3">
    <source>
        <dbReference type="ARBA" id="ARBA00012737"/>
    </source>
</evidence>
<dbReference type="Proteomes" id="UP001158961">
    <property type="component" value="Plasmid P4"/>
</dbReference>
<comment type="catalytic activity">
    <reaction evidence="7">
        <text>L-aspartate + L-glutamine + ATP + H2O = L-asparagine + L-glutamate + AMP + diphosphate + H(+)</text>
        <dbReference type="Rhea" id="RHEA:12228"/>
        <dbReference type="ChEBI" id="CHEBI:15377"/>
        <dbReference type="ChEBI" id="CHEBI:15378"/>
        <dbReference type="ChEBI" id="CHEBI:29985"/>
        <dbReference type="ChEBI" id="CHEBI:29991"/>
        <dbReference type="ChEBI" id="CHEBI:30616"/>
        <dbReference type="ChEBI" id="CHEBI:33019"/>
        <dbReference type="ChEBI" id="CHEBI:58048"/>
        <dbReference type="ChEBI" id="CHEBI:58359"/>
        <dbReference type="ChEBI" id="CHEBI:456215"/>
        <dbReference type="EC" id="6.3.5.4"/>
    </reaction>
</comment>
<evidence type="ECO:0000256" key="7">
    <source>
        <dbReference type="ARBA" id="ARBA00048741"/>
    </source>
</evidence>
<protein>
    <recommendedName>
        <fullName evidence="3">asparagine synthase (glutamine-hydrolyzing)</fullName>
        <ecNumber evidence="3">6.3.5.4</ecNumber>
    </recommendedName>
</protein>
<evidence type="ECO:0000256" key="2">
    <source>
        <dbReference type="ARBA" id="ARBA00005752"/>
    </source>
</evidence>
<gene>
    <name evidence="12" type="primary">asnB</name>
    <name evidence="12" type="ORF">DAPPPG734_25550</name>
</gene>
<dbReference type="SUPFAM" id="SSF56235">
    <property type="entry name" value="N-terminal nucleophile aminohydrolases (Ntn hydrolases)"/>
    <property type="match status" value="1"/>
</dbReference>
<feature type="active site" description="For GATase activity" evidence="8">
    <location>
        <position position="2"/>
    </location>
</feature>
<evidence type="ECO:0000256" key="4">
    <source>
        <dbReference type="ARBA" id="ARBA00022741"/>
    </source>
</evidence>
<dbReference type="Gene3D" id="3.60.20.10">
    <property type="entry name" value="Glutamine Phosphoribosylpyrophosphate, subunit 1, domain 1"/>
    <property type="match status" value="1"/>
</dbReference>
<dbReference type="PANTHER" id="PTHR43284:SF1">
    <property type="entry name" value="ASPARAGINE SYNTHETASE"/>
    <property type="match status" value="1"/>
</dbReference>
<comment type="pathway">
    <text evidence="1">Amino-acid biosynthesis; L-asparagine biosynthesis; L-asparagine from L-aspartate (L-Gln route): step 1/1.</text>
</comment>
<dbReference type="InterPro" id="IPR029055">
    <property type="entry name" value="Ntn_hydrolases_N"/>
</dbReference>
<dbReference type="EMBL" id="OW970319">
    <property type="protein sequence ID" value="CAH6384605.1"/>
    <property type="molecule type" value="Genomic_DNA"/>
</dbReference>
<dbReference type="GO" id="GO:0004066">
    <property type="term" value="F:asparagine synthase (glutamine-hydrolyzing) activity"/>
    <property type="evidence" value="ECO:0007669"/>
    <property type="project" value="UniProtKB-EC"/>
</dbReference>
<evidence type="ECO:0000256" key="8">
    <source>
        <dbReference type="PIRSR" id="PIRSR001589-1"/>
    </source>
</evidence>
<evidence type="ECO:0000256" key="1">
    <source>
        <dbReference type="ARBA" id="ARBA00005187"/>
    </source>
</evidence>
<dbReference type="RefSeq" id="WP_031594426.1">
    <property type="nucleotide sequence ID" value="NZ_JNVA01000113.1"/>
</dbReference>
<evidence type="ECO:0000256" key="5">
    <source>
        <dbReference type="ARBA" id="ARBA00022840"/>
    </source>
</evidence>
<dbReference type="CDD" id="cd00712">
    <property type="entry name" value="AsnB"/>
    <property type="match status" value="1"/>
</dbReference>
<evidence type="ECO:0000256" key="9">
    <source>
        <dbReference type="PIRSR" id="PIRSR001589-2"/>
    </source>
</evidence>
<feature type="binding site" evidence="9">
    <location>
        <position position="288"/>
    </location>
    <ligand>
        <name>ATP</name>
        <dbReference type="ChEBI" id="CHEBI:30616"/>
    </ligand>
</feature>
<dbReference type="EC" id="6.3.5.4" evidence="3"/>
<dbReference type="NCBIfam" id="TIGR01536">
    <property type="entry name" value="asn_synth_AEB"/>
    <property type="match status" value="1"/>
</dbReference>
<feature type="site" description="Important for beta-aspartyl-AMP intermediate formation" evidence="10">
    <location>
        <position position="363"/>
    </location>
</feature>
<organism evidence="12 13">
    <name type="scientific">Enterobacter agglomerans</name>
    <name type="common">Erwinia herbicola</name>
    <name type="synonym">Pantoea agglomerans</name>
    <dbReference type="NCBI Taxonomy" id="549"/>
    <lineage>
        <taxon>Bacteria</taxon>
        <taxon>Pseudomonadati</taxon>
        <taxon>Pseudomonadota</taxon>
        <taxon>Gammaproteobacteria</taxon>
        <taxon>Enterobacterales</taxon>
        <taxon>Erwiniaceae</taxon>
        <taxon>Pantoea</taxon>
        <taxon>Pantoea agglomerans group</taxon>
    </lineage>
</organism>
<dbReference type="InterPro" id="IPR033738">
    <property type="entry name" value="AsnB_N"/>
</dbReference>
<dbReference type="GO" id="GO:0006529">
    <property type="term" value="P:asparagine biosynthetic process"/>
    <property type="evidence" value="ECO:0007669"/>
    <property type="project" value="UniProtKB-KW"/>
</dbReference>
<dbReference type="InterPro" id="IPR051786">
    <property type="entry name" value="ASN_synthetase/amidase"/>
</dbReference>
<dbReference type="GO" id="GO:0005524">
    <property type="term" value="F:ATP binding"/>
    <property type="evidence" value="ECO:0007669"/>
    <property type="project" value="UniProtKB-KW"/>
</dbReference>
<accession>A0AAN2K7J9</accession>
<keyword evidence="12" id="KW-0614">Plasmid</keyword>
<evidence type="ECO:0000313" key="13">
    <source>
        <dbReference type="Proteomes" id="UP001158961"/>
    </source>
</evidence>
<feature type="binding site" evidence="9">
    <location>
        <position position="99"/>
    </location>
    <ligand>
        <name>L-glutamine</name>
        <dbReference type="ChEBI" id="CHEBI:58359"/>
    </ligand>
</feature>
<evidence type="ECO:0000313" key="12">
    <source>
        <dbReference type="EMBL" id="CAH6384605.1"/>
    </source>
</evidence>
<dbReference type="InterPro" id="IPR014729">
    <property type="entry name" value="Rossmann-like_a/b/a_fold"/>
</dbReference>
<feature type="domain" description="Glutamine amidotransferase type-2" evidence="11">
    <location>
        <begin position="2"/>
        <end position="212"/>
    </location>
</feature>
<dbReference type="PROSITE" id="PS51278">
    <property type="entry name" value="GATASE_TYPE_2"/>
    <property type="match status" value="1"/>
</dbReference>
<reference evidence="12" key="1">
    <citation type="submission" date="2022-05" db="EMBL/GenBank/DDBJ databases">
        <authorList>
            <person name="Pothier F. J."/>
        </authorList>
    </citation>
    <scope>NUCLEOTIDE SEQUENCE</scope>
    <source>
        <strain evidence="12">DAPP-PG734</strain>
        <plasmid evidence="12">P4</plasmid>
    </source>
</reference>